<name>A0ABQ5CPV0_9ASTR</name>
<protein>
    <recommendedName>
        <fullName evidence="5">CCHC-type domain-containing protein</fullName>
    </recommendedName>
</protein>
<reference evidence="3" key="1">
    <citation type="journal article" date="2022" name="Int. J. Mol. Sci.">
        <title>Draft Genome of Tanacetum Coccineum: Genomic Comparison of Closely Related Tanacetum-Family Plants.</title>
        <authorList>
            <person name="Yamashiro T."/>
            <person name="Shiraishi A."/>
            <person name="Nakayama K."/>
            <person name="Satake H."/>
        </authorList>
    </citation>
    <scope>NUCLEOTIDE SEQUENCE</scope>
</reference>
<keyword evidence="4" id="KW-1185">Reference proteome</keyword>
<keyword evidence="1" id="KW-0175">Coiled coil</keyword>
<reference evidence="3" key="2">
    <citation type="submission" date="2022-01" db="EMBL/GenBank/DDBJ databases">
        <authorList>
            <person name="Yamashiro T."/>
            <person name="Shiraishi A."/>
            <person name="Satake H."/>
            <person name="Nakayama K."/>
        </authorList>
    </citation>
    <scope>NUCLEOTIDE SEQUENCE</scope>
</reference>
<dbReference type="Proteomes" id="UP001151760">
    <property type="component" value="Unassembled WGS sequence"/>
</dbReference>
<evidence type="ECO:0000256" key="1">
    <source>
        <dbReference type="SAM" id="Coils"/>
    </source>
</evidence>
<feature type="region of interest" description="Disordered" evidence="2">
    <location>
        <begin position="467"/>
        <end position="502"/>
    </location>
</feature>
<evidence type="ECO:0000313" key="3">
    <source>
        <dbReference type="EMBL" id="GJT28735.1"/>
    </source>
</evidence>
<organism evidence="3 4">
    <name type="scientific">Tanacetum coccineum</name>
    <dbReference type="NCBI Taxonomy" id="301880"/>
    <lineage>
        <taxon>Eukaryota</taxon>
        <taxon>Viridiplantae</taxon>
        <taxon>Streptophyta</taxon>
        <taxon>Embryophyta</taxon>
        <taxon>Tracheophyta</taxon>
        <taxon>Spermatophyta</taxon>
        <taxon>Magnoliopsida</taxon>
        <taxon>eudicotyledons</taxon>
        <taxon>Gunneridae</taxon>
        <taxon>Pentapetalae</taxon>
        <taxon>asterids</taxon>
        <taxon>campanulids</taxon>
        <taxon>Asterales</taxon>
        <taxon>Asteraceae</taxon>
        <taxon>Asteroideae</taxon>
        <taxon>Anthemideae</taxon>
        <taxon>Anthemidinae</taxon>
        <taxon>Tanacetum</taxon>
    </lineage>
</organism>
<gene>
    <name evidence="3" type="ORF">Tco_0909010</name>
</gene>
<comment type="caution">
    <text evidence="3">The sequence shown here is derived from an EMBL/GenBank/DDBJ whole genome shotgun (WGS) entry which is preliminary data.</text>
</comment>
<dbReference type="EMBL" id="BQNB010014485">
    <property type="protein sequence ID" value="GJT28735.1"/>
    <property type="molecule type" value="Genomic_DNA"/>
</dbReference>
<feature type="coiled-coil region" evidence="1">
    <location>
        <begin position="299"/>
        <end position="326"/>
    </location>
</feature>
<proteinExistence type="predicted"/>
<sequence>MQICLRIFNGGISRLKHHLSRLPSKGVNPCSKVKDDVTEKVRAILASKVNRKEIHIPKKRKQYELKSPIIDTILPNRSLMDLETPIPVTNFFPNVTQSTPSNLSDEENAERSIALFFFENKLDFSVAHFQDSHDDEKDTRSSQEYLNDLEEEYQERALLAKSKRFFKKGSQRFSSAKASDGTICHKCGRKGHFARDYFFKTSVSSYSLHFQKHQTTIFSPSRQKPKLRPNKDFEEKYNKVKAKLALLSSGTSSKSSMVKNKGLIAEAYEWDEEDVSSDDTDITEVKVLMALADNENHINTEIFKENKNLRKELKELTAITETWLNNSNKVNQCISEQIPSQKKRILGLDQLNEDPSSSGQTNLVFVKSSTKDTKVSIPGVERPSFSEAGGFTLLNHDTGIILLAKSQVTIIDASVTITDSSATEYDSADESSVCSTPLPLLEKLAGVEPISGPKTIKSILKPNSTFKPETLKGDTINEPSSTPAKDNKNVSASKRNSTPTGKLMNVNIEDGIPLFVLMKELNSDIRKPICFTKVAFVNGLKYNLVNISQLCDAKYIIQFDEKRGTIFNSKKEVVMIAPRVRDVYVLDMTSSA</sequence>
<feature type="compositionally biased region" description="Polar residues" evidence="2">
    <location>
        <begin position="477"/>
        <end position="500"/>
    </location>
</feature>
<evidence type="ECO:0000313" key="4">
    <source>
        <dbReference type="Proteomes" id="UP001151760"/>
    </source>
</evidence>
<accession>A0ABQ5CPV0</accession>
<evidence type="ECO:0008006" key="5">
    <source>
        <dbReference type="Google" id="ProtNLM"/>
    </source>
</evidence>
<evidence type="ECO:0000256" key="2">
    <source>
        <dbReference type="SAM" id="MobiDB-lite"/>
    </source>
</evidence>